<sequence length="317" mass="35019">MASTLSTDNNRRSSLKPVIPSPTQRPRKSGDRPAVLGFLAPNLAGFLLFTLVPIGASLALSLFEWPLIGEATFSGFDNFIRLFTKDPVFWEVVGNTFYFVGGYVVLNLIVSLSLAIWLTSRIRFAGLFRFAFFLPVVAPMVANAVVWRLLFTPNDGLIAWATKTFTGLEAPNWLGSSEWAMPAVIIMSVWAGFGYNMIIFVAAIEGVPDSLYEAAAIDGAGWWRRLFGVTLPLISPSMFFATVMTVISSLQVFAQPYILTGGGPGSSTTTLVFYLYKQGFQGYEMGYASSIAWSLFILIMGITFLQFRAQKRWVHYA</sequence>
<keyword evidence="10" id="KW-0614">Plasmid</keyword>
<feature type="transmembrane region" description="Helical" evidence="7">
    <location>
        <begin position="130"/>
        <end position="150"/>
    </location>
</feature>
<evidence type="ECO:0000256" key="4">
    <source>
        <dbReference type="ARBA" id="ARBA00022692"/>
    </source>
</evidence>
<gene>
    <name evidence="10" type="ordered locus">Achl_4622</name>
</gene>
<protein>
    <submittedName>
        <fullName evidence="10">Binding-protein-dependent transport systems inner membrane component</fullName>
    </submittedName>
</protein>
<keyword evidence="3" id="KW-1003">Cell membrane</keyword>
<dbReference type="SUPFAM" id="SSF161098">
    <property type="entry name" value="MetI-like"/>
    <property type="match status" value="1"/>
</dbReference>
<feature type="transmembrane region" description="Helical" evidence="7">
    <location>
        <begin position="97"/>
        <end position="118"/>
    </location>
</feature>
<dbReference type="CDD" id="cd06261">
    <property type="entry name" value="TM_PBP2"/>
    <property type="match status" value="1"/>
</dbReference>
<evidence type="ECO:0000259" key="9">
    <source>
        <dbReference type="PROSITE" id="PS50928"/>
    </source>
</evidence>
<feature type="transmembrane region" description="Helical" evidence="7">
    <location>
        <begin position="179"/>
        <end position="204"/>
    </location>
</feature>
<geneLocation type="plasmid" evidence="10 11">
    <name>pACHL02</name>
</geneLocation>
<evidence type="ECO:0000256" key="6">
    <source>
        <dbReference type="ARBA" id="ARBA00023136"/>
    </source>
</evidence>
<dbReference type="eggNOG" id="COG1175">
    <property type="taxonomic scope" value="Bacteria"/>
</dbReference>
<keyword evidence="4 7" id="KW-0812">Transmembrane</keyword>
<evidence type="ECO:0000256" key="1">
    <source>
        <dbReference type="ARBA" id="ARBA00004651"/>
    </source>
</evidence>
<keyword evidence="6 7" id="KW-0472">Membrane</keyword>
<feature type="transmembrane region" description="Helical" evidence="7">
    <location>
        <begin position="285"/>
        <end position="305"/>
    </location>
</feature>
<dbReference type="InterPro" id="IPR051393">
    <property type="entry name" value="ABC_transporter_permease"/>
</dbReference>
<dbReference type="Proteomes" id="UP000002505">
    <property type="component" value="Plasmid pACHL02"/>
</dbReference>
<reference evidence="10" key="1">
    <citation type="submission" date="2009-01" db="EMBL/GenBank/DDBJ databases">
        <title>Complete sequence of plasmid2 of Arthrobacter chlorophenolicus A6.</title>
        <authorList>
            <consortium name="US DOE Joint Genome Institute"/>
            <person name="Lucas S."/>
            <person name="Copeland A."/>
            <person name="Lapidus A."/>
            <person name="Glavina del Rio T."/>
            <person name="Tice H."/>
            <person name="Bruce D."/>
            <person name="Goodwin L."/>
            <person name="Pitluck S."/>
            <person name="Goltsman E."/>
            <person name="Clum A."/>
            <person name="Larimer F."/>
            <person name="Land M."/>
            <person name="Hauser L."/>
            <person name="Kyrpides N."/>
            <person name="Mikhailova N."/>
            <person name="Jansson J."/>
            <person name="Richardson P."/>
        </authorList>
    </citation>
    <scope>NUCLEOTIDE SEQUENCE [LARGE SCALE GENOMIC DNA]</scope>
    <source>
        <strain evidence="10">A6</strain>
        <plasmid evidence="10">pACHL02</plasmid>
    </source>
</reference>
<accession>B8HJH5</accession>
<dbReference type="PANTHER" id="PTHR30193:SF37">
    <property type="entry name" value="INNER MEMBRANE ABC TRANSPORTER PERMEASE PROTEIN YCJO"/>
    <property type="match status" value="1"/>
</dbReference>
<dbReference type="GO" id="GO:0005886">
    <property type="term" value="C:plasma membrane"/>
    <property type="evidence" value="ECO:0007669"/>
    <property type="project" value="UniProtKB-SubCell"/>
</dbReference>
<evidence type="ECO:0000313" key="10">
    <source>
        <dbReference type="EMBL" id="ACL42573.1"/>
    </source>
</evidence>
<dbReference type="GO" id="GO:0055085">
    <property type="term" value="P:transmembrane transport"/>
    <property type="evidence" value="ECO:0007669"/>
    <property type="project" value="InterPro"/>
</dbReference>
<keyword evidence="11" id="KW-1185">Reference proteome</keyword>
<evidence type="ECO:0000256" key="8">
    <source>
        <dbReference type="SAM" id="MobiDB-lite"/>
    </source>
</evidence>
<organism evidence="10 11">
    <name type="scientific">Pseudarthrobacter chlorophenolicus (strain ATCC 700700 / DSM 12829 / CIP 107037 / JCM 12360 / KCTC 9906 / NCIMB 13794 / A6)</name>
    <name type="common">Arthrobacter chlorophenolicus</name>
    <dbReference type="NCBI Taxonomy" id="452863"/>
    <lineage>
        <taxon>Bacteria</taxon>
        <taxon>Bacillati</taxon>
        <taxon>Actinomycetota</taxon>
        <taxon>Actinomycetes</taxon>
        <taxon>Micrococcales</taxon>
        <taxon>Micrococcaceae</taxon>
        <taxon>Pseudarthrobacter</taxon>
    </lineage>
</organism>
<comment type="similarity">
    <text evidence="7">Belongs to the binding-protein-dependent transport system permease family.</text>
</comment>
<dbReference type="HOGENOM" id="CLU_016047_0_2_11"/>
<name>B8HJH5_PSECP</name>
<feature type="region of interest" description="Disordered" evidence="8">
    <location>
        <begin position="1"/>
        <end position="30"/>
    </location>
</feature>
<proteinExistence type="inferred from homology"/>
<evidence type="ECO:0000313" key="11">
    <source>
        <dbReference type="Proteomes" id="UP000002505"/>
    </source>
</evidence>
<keyword evidence="2 7" id="KW-0813">Transport</keyword>
<evidence type="ECO:0000256" key="5">
    <source>
        <dbReference type="ARBA" id="ARBA00022989"/>
    </source>
</evidence>
<dbReference type="InterPro" id="IPR000515">
    <property type="entry name" value="MetI-like"/>
</dbReference>
<dbReference type="RefSeq" id="WP_012623603.1">
    <property type="nucleotide sequence ID" value="NC_011881.1"/>
</dbReference>
<dbReference type="PANTHER" id="PTHR30193">
    <property type="entry name" value="ABC TRANSPORTER PERMEASE PROTEIN"/>
    <property type="match status" value="1"/>
</dbReference>
<feature type="transmembrane region" description="Helical" evidence="7">
    <location>
        <begin position="225"/>
        <end position="247"/>
    </location>
</feature>
<keyword evidence="5 7" id="KW-1133">Transmembrane helix</keyword>
<evidence type="ECO:0000256" key="3">
    <source>
        <dbReference type="ARBA" id="ARBA00022475"/>
    </source>
</evidence>
<feature type="transmembrane region" description="Helical" evidence="7">
    <location>
        <begin position="34"/>
        <end position="56"/>
    </location>
</feature>
<feature type="domain" description="ABC transmembrane type-1" evidence="9">
    <location>
        <begin position="93"/>
        <end position="306"/>
    </location>
</feature>
<dbReference type="PROSITE" id="PS50928">
    <property type="entry name" value="ABC_TM1"/>
    <property type="match status" value="1"/>
</dbReference>
<dbReference type="AlphaFoldDB" id="B8HJH5"/>
<evidence type="ECO:0000256" key="7">
    <source>
        <dbReference type="RuleBase" id="RU363032"/>
    </source>
</evidence>
<dbReference type="Gene3D" id="1.10.3720.10">
    <property type="entry name" value="MetI-like"/>
    <property type="match status" value="1"/>
</dbReference>
<dbReference type="Pfam" id="PF00528">
    <property type="entry name" value="BPD_transp_1"/>
    <property type="match status" value="1"/>
</dbReference>
<dbReference type="EMBL" id="CP001343">
    <property type="protein sequence ID" value="ACL42573.1"/>
    <property type="molecule type" value="Genomic_DNA"/>
</dbReference>
<evidence type="ECO:0000256" key="2">
    <source>
        <dbReference type="ARBA" id="ARBA00022448"/>
    </source>
</evidence>
<dbReference type="KEGG" id="ach:Achl_4622"/>
<dbReference type="InterPro" id="IPR035906">
    <property type="entry name" value="MetI-like_sf"/>
</dbReference>
<dbReference type="OrthoDB" id="3362513at2"/>
<comment type="subcellular location">
    <subcellularLocation>
        <location evidence="1 7">Cell membrane</location>
        <topology evidence="1 7">Multi-pass membrane protein</topology>
    </subcellularLocation>
</comment>